<proteinExistence type="predicted"/>
<evidence type="ECO:0000313" key="3">
    <source>
        <dbReference type="Proteomes" id="UP000237438"/>
    </source>
</evidence>
<dbReference type="EMBL" id="PEDP01001234">
    <property type="protein sequence ID" value="POS83994.1"/>
    <property type="molecule type" value="Genomic_DNA"/>
</dbReference>
<name>A0A2S4PPR1_9PEZI</name>
<accession>A0A2S4PPR1</accession>
<feature type="region of interest" description="Disordered" evidence="1">
    <location>
        <begin position="217"/>
        <end position="277"/>
    </location>
</feature>
<dbReference type="AlphaFoldDB" id="A0A2S4PPR1"/>
<evidence type="ECO:0000313" key="2">
    <source>
        <dbReference type="EMBL" id="POS83994.1"/>
    </source>
</evidence>
<dbReference type="Proteomes" id="UP000237438">
    <property type="component" value="Unassembled WGS sequence"/>
</dbReference>
<feature type="region of interest" description="Disordered" evidence="1">
    <location>
        <begin position="64"/>
        <end position="84"/>
    </location>
</feature>
<evidence type="ECO:0000256" key="1">
    <source>
        <dbReference type="SAM" id="MobiDB-lite"/>
    </source>
</evidence>
<organism evidence="2 3">
    <name type="scientific">Erysiphe pulchra</name>
    <dbReference type="NCBI Taxonomy" id="225359"/>
    <lineage>
        <taxon>Eukaryota</taxon>
        <taxon>Fungi</taxon>
        <taxon>Dikarya</taxon>
        <taxon>Ascomycota</taxon>
        <taxon>Pezizomycotina</taxon>
        <taxon>Leotiomycetes</taxon>
        <taxon>Erysiphales</taxon>
        <taxon>Erysiphaceae</taxon>
        <taxon>Erysiphe</taxon>
    </lineage>
</organism>
<reference evidence="2 3" key="1">
    <citation type="submission" date="2017-10" db="EMBL/GenBank/DDBJ databases">
        <title>Development of genomic resources for the powdery mildew, Erysiphe pulchra.</title>
        <authorList>
            <person name="Wadl P.A."/>
            <person name="Mack B.M."/>
            <person name="Moore G."/>
            <person name="Beltz S.B."/>
        </authorList>
    </citation>
    <scope>NUCLEOTIDE SEQUENCE [LARGE SCALE GENOMIC DNA]</scope>
    <source>
        <strain evidence="2">Cflorida</strain>
    </source>
</reference>
<dbReference type="OrthoDB" id="10458681at2759"/>
<comment type="caution">
    <text evidence="2">The sequence shown here is derived from an EMBL/GenBank/DDBJ whole genome shotgun (WGS) entry which is preliminary data.</text>
</comment>
<feature type="region of interest" description="Disordered" evidence="1">
    <location>
        <begin position="1"/>
        <end position="23"/>
    </location>
</feature>
<protein>
    <submittedName>
        <fullName evidence="2">Uncharacterized protein</fullName>
    </submittedName>
</protein>
<sequence length="277" mass="30869">MAEPPIPSPLHYHPQHENISQGSAEQAVCEKRRNNCFDYDMENARPDMGSQCRTDETIIQPHSSFTTPGFTSYSQHTSPQNTEGGISMGKIQLMLQDLYKAATEKVVMENAVLFTALKAESAKVKEELENLQLEVRSTNLCKNVPSDILLKNNCNKENTQNIPKNVPEKFHVSEATLTKPTSQTIPGLNLPDRPEDIPRILATQPAASQKTTMASMAARNAPPKEKLVDWTTVSRNGTKTKNSNSRDKWPSQLKNVEESKRRIIRKSEAKGKPTSTA</sequence>
<feature type="compositionally biased region" description="Basic and acidic residues" evidence="1">
    <location>
        <begin position="244"/>
        <end position="271"/>
    </location>
</feature>
<gene>
    <name evidence="2" type="ORF">EPUL_004682</name>
</gene>
<feature type="compositionally biased region" description="Polar residues" evidence="1">
    <location>
        <begin position="231"/>
        <end position="243"/>
    </location>
</feature>
<keyword evidence="3" id="KW-1185">Reference proteome</keyword>